<organism evidence="2 3">
    <name type="scientific">Rhizophagus irregularis</name>
    <dbReference type="NCBI Taxonomy" id="588596"/>
    <lineage>
        <taxon>Eukaryota</taxon>
        <taxon>Fungi</taxon>
        <taxon>Fungi incertae sedis</taxon>
        <taxon>Mucoromycota</taxon>
        <taxon>Glomeromycotina</taxon>
        <taxon>Glomeromycetes</taxon>
        <taxon>Glomerales</taxon>
        <taxon>Glomeraceae</taxon>
        <taxon>Rhizophagus</taxon>
    </lineage>
</organism>
<feature type="transmembrane region" description="Helical" evidence="1">
    <location>
        <begin position="165"/>
        <end position="189"/>
    </location>
</feature>
<feature type="transmembrane region" description="Helical" evidence="1">
    <location>
        <begin position="82"/>
        <end position="106"/>
    </location>
</feature>
<dbReference type="Proteomes" id="UP000684084">
    <property type="component" value="Unassembled WGS sequence"/>
</dbReference>
<protein>
    <submittedName>
        <fullName evidence="2">Uncharacterized protein</fullName>
    </submittedName>
</protein>
<feature type="transmembrane region" description="Helical" evidence="1">
    <location>
        <begin position="43"/>
        <end position="62"/>
    </location>
</feature>
<reference evidence="2" key="1">
    <citation type="submission" date="2020-05" db="EMBL/GenBank/DDBJ databases">
        <authorList>
            <person name="Rincon C."/>
            <person name="Sanders R I."/>
            <person name="Robbins C."/>
            <person name="Chaturvedi A."/>
        </authorList>
    </citation>
    <scope>NUCLEOTIDE SEQUENCE</scope>
    <source>
        <strain evidence="2">CHB12</strain>
    </source>
</reference>
<gene>
    <name evidence="2" type="ORF">CHRIB12_LOCUS20404</name>
</gene>
<keyword evidence="1" id="KW-0812">Transmembrane</keyword>
<dbReference type="EMBL" id="CAGKOT010000060">
    <property type="protein sequence ID" value="CAB5388000.1"/>
    <property type="molecule type" value="Genomic_DNA"/>
</dbReference>
<evidence type="ECO:0000313" key="2">
    <source>
        <dbReference type="EMBL" id="CAB5388000.1"/>
    </source>
</evidence>
<keyword evidence="1" id="KW-0472">Membrane</keyword>
<evidence type="ECO:0000256" key="1">
    <source>
        <dbReference type="SAM" id="Phobius"/>
    </source>
</evidence>
<feature type="transmembrane region" description="Helical" evidence="1">
    <location>
        <begin position="12"/>
        <end position="31"/>
    </location>
</feature>
<dbReference type="OrthoDB" id="2374668at2759"/>
<name>A0A916EFU1_9GLOM</name>
<keyword evidence="1" id="KW-1133">Transmembrane helix</keyword>
<dbReference type="AlphaFoldDB" id="A0A916EFU1"/>
<sequence>MLKYSPVDIVFISLNILSLLLLTYLIIKLCISSNHFTKYTQLQLFITAWAYTIGFLPNIIKYGDDIINKAFDTRILCLIQQIIYLFFFYPLHILPIILGFYIWHAIENRNIKIERKYFWTFSIINWCFTICFNTYSFADAYTSENFGIRVTPLFCKPRNSNLQRITYLIIMLPIFFITLIFTYDSFLFARPPSLTASFRDYNPPSNTMQQMQHSQQMQLVQQMQQMQQMQQVTRSNNILPTTLLTIPEEKSPVDITNDDQDTIIEEIEVIV</sequence>
<evidence type="ECO:0000313" key="3">
    <source>
        <dbReference type="Proteomes" id="UP000684084"/>
    </source>
</evidence>
<dbReference type="VEuPathDB" id="FungiDB:RhiirFUN_024963"/>
<accession>A0A916EFU1</accession>
<proteinExistence type="predicted"/>
<comment type="caution">
    <text evidence="2">The sequence shown here is derived from an EMBL/GenBank/DDBJ whole genome shotgun (WGS) entry which is preliminary data.</text>
</comment>
<feature type="transmembrane region" description="Helical" evidence="1">
    <location>
        <begin position="118"/>
        <end position="138"/>
    </location>
</feature>